<dbReference type="AlphaFoldDB" id="F3Z2D8"/>
<proteinExistence type="predicted"/>
<organism evidence="1 2">
    <name type="scientific">Desulfocurvibacter africanus subsp. africanus str. Walvis Bay</name>
    <dbReference type="NCBI Taxonomy" id="690850"/>
    <lineage>
        <taxon>Bacteria</taxon>
        <taxon>Pseudomonadati</taxon>
        <taxon>Thermodesulfobacteriota</taxon>
        <taxon>Desulfovibrionia</taxon>
        <taxon>Desulfovibrionales</taxon>
        <taxon>Desulfovibrionaceae</taxon>
        <taxon>Desulfocurvibacter</taxon>
    </lineage>
</organism>
<keyword evidence="2" id="KW-1185">Reference proteome</keyword>
<evidence type="ECO:0008006" key="3">
    <source>
        <dbReference type="Google" id="ProtNLM"/>
    </source>
</evidence>
<dbReference type="PROSITE" id="PS51257">
    <property type="entry name" value="PROKAR_LIPOPROTEIN"/>
    <property type="match status" value="1"/>
</dbReference>
<evidence type="ECO:0000313" key="2">
    <source>
        <dbReference type="Proteomes" id="UP000007844"/>
    </source>
</evidence>
<dbReference type="Gene3D" id="2.60.120.380">
    <property type="match status" value="1"/>
</dbReference>
<dbReference type="STRING" id="690850.Desaf_1845"/>
<dbReference type="HOGENOM" id="CLU_1701396_0_0_7"/>
<protein>
    <recommendedName>
        <fullName evidence="3">Peptidase domain protein</fullName>
    </recommendedName>
</protein>
<accession>F3Z2D8</accession>
<gene>
    <name evidence="1" type="ORF">Desaf_1845</name>
</gene>
<dbReference type="Proteomes" id="UP000007844">
    <property type="component" value="Chromosome"/>
</dbReference>
<dbReference type="SUPFAM" id="SSF89260">
    <property type="entry name" value="Collagen-binding domain"/>
    <property type="match status" value="1"/>
</dbReference>
<sequence precursor="true">MPGLRLVSGSNAGICFLAILVFCILAFAGCTDNEPDDTTDLVSENEPNDTLVQATGIPVGVTVIGTVDQGDDFADFFIFSVFVSGSYTMTLSGFGANDLDLLLYDRNGLMLARANSDGASREIVRFLDVDVQYVIEVRAVDAPSTTAYTLRIDG</sequence>
<name>F3Z2D8_DESAF</name>
<dbReference type="RefSeq" id="WP_014259934.1">
    <property type="nucleotide sequence ID" value="NC_016629.1"/>
</dbReference>
<dbReference type="KEGG" id="daf:Desaf_1845"/>
<evidence type="ECO:0000313" key="1">
    <source>
        <dbReference type="EMBL" id="EGJ50178.1"/>
    </source>
</evidence>
<dbReference type="EMBL" id="CP003221">
    <property type="protein sequence ID" value="EGJ50178.1"/>
    <property type="molecule type" value="Genomic_DNA"/>
</dbReference>
<reference evidence="1 2" key="1">
    <citation type="journal article" date="2011" name="J. Bacteriol.">
        <title>Genome sequence of the mercury-methylating and pleomorphic Desulfovibrio africanus Strain Walvis Bay.</title>
        <authorList>
            <person name="Brown S.D."/>
            <person name="Wall J.D."/>
            <person name="Kucken A.M."/>
            <person name="Gilmour C.C."/>
            <person name="Podar M."/>
            <person name="Brandt C.C."/>
            <person name="Teshima H."/>
            <person name="Detter J.C."/>
            <person name="Han C.S."/>
            <person name="Land M.L."/>
            <person name="Lucas S."/>
            <person name="Han J."/>
            <person name="Pennacchio L."/>
            <person name="Nolan M."/>
            <person name="Pitluck S."/>
            <person name="Woyke T."/>
            <person name="Goodwin L."/>
            <person name="Palumbo A.V."/>
            <person name="Elias D.A."/>
        </authorList>
    </citation>
    <scope>NUCLEOTIDE SEQUENCE [LARGE SCALE GENOMIC DNA]</scope>
    <source>
        <strain evidence="1 2">Walvis Bay</strain>
    </source>
</reference>